<comment type="caution">
    <text evidence="1">The sequence shown here is derived from an EMBL/GenBank/DDBJ whole genome shotgun (WGS) entry which is preliminary data.</text>
</comment>
<sequence>MEFRGRWEYLISENLEIDIRSRGLFQLENRIIFKVWEFAGAGLSGLLRNGWTKKKEK</sequence>
<protein>
    <submittedName>
        <fullName evidence="1">Uncharacterized protein</fullName>
    </submittedName>
</protein>
<reference evidence="1" key="1">
    <citation type="journal article" date="2021" name="Environ. Microbiol.">
        <title>Genomic characterization of three novel Desulfobacterota classes expand the metabolic and phylogenetic diversity of the phylum.</title>
        <authorList>
            <person name="Murphy C.L."/>
            <person name="Biggerstaff J."/>
            <person name="Eichhorn A."/>
            <person name="Ewing E."/>
            <person name="Shahan R."/>
            <person name="Soriano D."/>
            <person name="Stewart S."/>
            <person name="VanMol K."/>
            <person name="Walker R."/>
            <person name="Walters P."/>
            <person name="Elshahed M.S."/>
            <person name="Youssef N.H."/>
        </authorList>
    </citation>
    <scope>NUCLEOTIDE SEQUENCE</scope>
    <source>
        <strain evidence="1">Zod_Metabat.24</strain>
    </source>
</reference>
<evidence type="ECO:0000313" key="2">
    <source>
        <dbReference type="Proteomes" id="UP000809273"/>
    </source>
</evidence>
<gene>
    <name evidence="1" type="ORF">JW984_14755</name>
</gene>
<evidence type="ECO:0000313" key="1">
    <source>
        <dbReference type="EMBL" id="MBN1574455.1"/>
    </source>
</evidence>
<organism evidence="1 2">
    <name type="scientific">Candidatus Zymogenus saltonus</name>
    <dbReference type="NCBI Taxonomy" id="2844893"/>
    <lineage>
        <taxon>Bacteria</taxon>
        <taxon>Deltaproteobacteria</taxon>
        <taxon>Candidatus Zymogenia</taxon>
        <taxon>Candidatus Zymogeniales</taxon>
        <taxon>Candidatus Zymogenaceae</taxon>
        <taxon>Candidatus Zymogenus</taxon>
    </lineage>
</organism>
<name>A0A9D8KII4_9DELT</name>
<dbReference type="AlphaFoldDB" id="A0A9D8KII4"/>
<accession>A0A9D8KII4</accession>
<dbReference type="EMBL" id="JAFGIX010000080">
    <property type="protein sequence ID" value="MBN1574455.1"/>
    <property type="molecule type" value="Genomic_DNA"/>
</dbReference>
<dbReference type="Proteomes" id="UP000809273">
    <property type="component" value="Unassembled WGS sequence"/>
</dbReference>
<reference evidence="1" key="2">
    <citation type="submission" date="2021-01" db="EMBL/GenBank/DDBJ databases">
        <authorList>
            <person name="Hahn C.R."/>
            <person name="Youssef N.H."/>
            <person name="Elshahed M."/>
        </authorList>
    </citation>
    <scope>NUCLEOTIDE SEQUENCE</scope>
    <source>
        <strain evidence="1">Zod_Metabat.24</strain>
    </source>
</reference>
<proteinExistence type="predicted"/>